<organism evidence="2 3">
    <name type="scientific">Caenorhabditis japonica</name>
    <dbReference type="NCBI Taxonomy" id="281687"/>
    <lineage>
        <taxon>Eukaryota</taxon>
        <taxon>Metazoa</taxon>
        <taxon>Ecdysozoa</taxon>
        <taxon>Nematoda</taxon>
        <taxon>Chromadorea</taxon>
        <taxon>Rhabditida</taxon>
        <taxon>Rhabditina</taxon>
        <taxon>Rhabditomorpha</taxon>
        <taxon>Rhabditoidea</taxon>
        <taxon>Rhabditidae</taxon>
        <taxon>Peloderinae</taxon>
        <taxon>Caenorhabditis</taxon>
    </lineage>
</organism>
<keyword evidence="3" id="KW-1185">Reference proteome</keyword>
<dbReference type="SMART" id="SM00289">
    <property type="entry name" value="WR1"/>
    <property type="match status" value="2"/>
</dbReference>
<feature type="region of interest" description="Disordered" evidence="1">
    <location>
        <begin position="1"/>
        <end position="22"/>
    </location>
</feature>
<reference evidence="3" key="1">
    <citation type="submission" date="2010-08" db="EMBL/GenBank/DDBJ databases">
        <authorList>
            <consortium name="Caenorhabditis japonica Sequencing Consortium"/>
            <person name="Wilson R.K."/>
        </authorList>
    </citation>
    <scope>NUCLEOTIDE SEQUENCE [LARGE SCALE GENOMIC DNA]</scope>
    <source>
        <strain evidence="3">DF5081</strain>
    </source>
</reference>
<accession>A0A8R1E9B4</accession>
<sequence length="190" mass="20806">MTSAHKANRMKPEENAREWPDFSPDLKPVEAGCGLLDRVVNAASTSLINVAALLSFHPNCLDAQSRPLIENGLPHLCSRPEDPCHRQGYTCQESDIDEVFVCCTARSPPIVPSVTTTFPSLFKTTSNSVVLIPDGTVKATCPFSYMPPKNDQGEGQRCLTLFSFDCPFGYTCLPSSTTDSYLCCIRKPVI</sequence>
<dbReference type="Pfam" id="PF14625">
    <property type="entry name" value="Lustrin_cystein"/>
    <property type="match status" value="1"/>
</dbReference>
<protein>
    <submittedName>
        <fullName evidence="2">Uncharacterized protein</fullName>
    </submittedName>
</protein>
<evidence type="ECO:0000313" key="2">
    <source>
        <dbReference type="EnsemblMetazoa" id="CJA25108b.1"/>
    </source>
</evidence>
<dbReference type="Proteomes" id="UP000005237">
    <property type="component" value="Unassembled WGS sequence"/>
</dbReference>
<dbReference type="InterPro" id="IPR006150">
    <property type="entry name" value="Cys_repeat_1"/>
</dbReference>
<feature type="compositionally biased region" description="Basic and acidic residues" evidence="1">
    <location>
        <begin position="10"/>
        <end position="20"/>
    </location>
</feature>
<evidence type="ECO:0000256" key="1">
    <source>
        <dbReference type="SAM" id="MobiDB-lite"/>
    </source>
</evidence>
<evidence type="ECO:0000313" key="3">
    <source>
        <dbReference type="Proteomes" id="UP000005237"/>
    </source>
</evidence>
<name>A0A8R1E9B4_CAEJA</name>
<dbReference type="AlphaFoldDB" id="A0A8R1E9B4"/>
<dbReference type="InterPro" id="IPR028150">
    <property type="entry name" value="Lustrin_cystein"/>
</dbReference>
<proteinExistence type="predicted"/>
<reference evidence="2" key="2">
    <citation type="submission" date="2022-06" db="UniProtKB">
        <authorList>
            <consortium name="EnsemblMetazoa"/>
        </authorList>
    </citation>
    <scope>IDENTIFICATION</scope>
    <source>
        <strain evidence="2">DF5081</strain>
    </source>
</reference>
<dbReference type="EnsemblMetazoa" id="CJA25108b.1">
    <property type="protein sequence ID" value="CJA25108b.1"/>
    <property type="gene ID" value="WBGene00180680"/>
</dbReference>